<dbReference type="AlphaFoldDB" id="A0A8H7Q3Z9"/>
<accession>A0A8H7Q3Z9</accession>
<dbReference type="GO" id="GO:0004309">
    <property type="term" value="F:exopolyphosphatase activity"/>
    <property type="evidence" value="ECO:0007669"/>
    <property type="project" value="TreeGrafter"/>
</dbReference>
<dbReference type="Gene3D" id="3.90.1640.10">
    <property type="entry name" value="inorganic pyrophosphatase (n-terminal core)"/>
    <property type="match status" value="1"/>
</dbReference>
<evidence type="ECO:0000256" key="2">
    <source>
        <dbReference type="ARBA" id="ARBA00022723"/>
    </source>
</evidence>
<keyword evidence="2" id="KW-0479">Metal-binding</keyword>
<comment type="caution">
    <text evidence="6">The sequence shown here is derived from an EMBL/GenBank/DDBJ whole genome shotgun (WGS) entry which is preliminary data.</text>
</comment>
<dbReference type="Pfam" id="PF02833">
    <property type="entry name" value="DHHA2"/>
    <property type="match status" value="1"/>
</dbReference>
<feature type="domain" description="DHHA2" evidence="5">
    <location>
        <begin position="231"/>
        <end position="385"/>
    </location>
</feature>
<proteinExistence type="predicted"/>
<keyword evidence="4" id="KW-0464">Manganese</keyword>
<dbReference type="PANTHER" id="PTHR12112">
    <property type="entry name" value="BNIP - RELATED"/>
    <property type="match status" value="1"/>
</dbReference>
<evidence type="ECO:0000313" key="6">
    <source>
        <dbReference type="EMBL" id="KAG2184639.1"/>
    </source>
</evidence>
<dbReference type="EMBL" id="JAEPQZ010000002">
    <property type="protein sequence ID" value="KAG2184639.1"/>
    <property type="molecule type" value="Genomic_DNA"/>
</dbReference>
<dbReference type="InterPro" id="IPR038763">
    <property type="entry name" value="DHH_sf"/>
</dbReference>
<dbReference type="Gene3D" id="3.10.310.20">
    <property type="entry name" value="DHHA2 domain"/>
    <property type="match status" value="1"/>
</dbReference>
<gene>
    <name evidence="6" type="ORF">INT43_000552</name>
</gene>
<dbReference type="InterPro" id="IPR001667">
    <property type="entry name" value="DDH_dom"/>
</dbReference>
<comment type="cofactor">
    <cofactor evidence="1">
        <name>Mn(2+)</name>
        <dbReference type="ChEBI" id="CHEBI:29035"/>
    </cofactor>
</comment>
<reference evidence="6" key="1">
    <citation type="submission" date="2020-12" db="EMBL/GenBank/DDBJ databases">
        <title>Metabolic potential, ecology and presence of endohyphal bacteria is reflected in genomic diversity of Mucoromycotina.</title>
        <authorList>
            <person name="Muszewska A."/>
            <person name="Okrasinska A."/>
            <person name="Steczkiewicz K."/>
            <person name="Drgas O."/>
            <person name="Orlowska M."/>
            <person name="Perlinska-Lenart U."/>
            <person name="Aleksandrzak-Piekarczyk T."/>
            <person name="Szatraj K."/>
            <person name="Zielenkiewicz U."/>
            <person name="Pilsyk S."/>
            <person name="Malc E."/>
            <person name="Mieczkowski P."/>
            <person name="Kruszewska J.S."/>
            <person name="Biernat P."/>
            <person name="Pawlowska J."/>
        </authorList>
    </citation>
    <scope>NUCLEOTIDE SEQUENCE</scope>
    <source>
        <strain evidence="6">WA0000067209</strain>
    </source>
</reference>
<dbReference type="GO" id="GO:0005737">
    <property type="term" value="C:cytoplasm"/>
    <property type="evidence" value="ECO:0007669"/>
    <property type="project" value="InterPro"/>
</dbReference>
<protein>
    <recommendedName>
        <fullName evidence="5">DHHA2 domain-containing protein</fullName>
    </recommendedName>
</protein>
<evidence type="ECO:0000313" key="7">
    <source>
        <dbReference type="Proteomes" id="UP000654370"/>
    </source>
</evidence>
<organism evidence="6 7">
    <name type="scientific">Mortierella isabellina</name>
    <name type="common">Filamentous fungus</name>
    <name type="synonym">Umbelopsis isabellina</name>
    <dbReference type="NCBI Taxonomy" id="91625"/>
    <lineage>
        <taxon>Eukaryota</taxon>
        <taxon>Fungi</taxon>
        <taxon>Fungi incertae sedis</taxon>
        <taxon>Mucoromycota</taxon>
        <taxon>Mucoromycotina</taxon>
        <taxon>Umbelopsidomycetes</taxon>
        <taxon>Umbelopsidales</taxon>
        <taxon>Umbelopsidaceae</taxon>
        <taxon>Umbelopsis</taxon>
    </lineage>
</organism>
<dbReference type="OrthoDB" id="374045at2759"/>
<keyword evidence="7" id="KW-1185">Reference proteome</keyword>
<name>A0A8H7Q3Z9_MORIS</name>
<dbReference type="GO" id="GO:0046872">
    <property type="term" value="F:metal ion binding"/>
    <property type="evidence" value="ECO:0007669"/>
    <property type="project" value="UniProtKB-KW"/>
</dbReference>
<keyword evidence="3" id="KW-0378">Hydrolase</keyword>
<evidence type="ECO:0000256" key="3">
    <source>
        <dbReference type="ARBA" id="ARBA00022801"/>
    </source>
</evidence>
<dbReference type="InterPro" id="IPR038222">
    <property type="entry name" value="DHHA2_dom_sf"/>
</dbReference>
<dbReference type="SMART" id="SM01131">
    <property type="entry name" value="DHHA2"/>
    <property type="match status" value="1"/>
</dbReference>
<evidence type="ECO:0000256" key="4">
    <source>
        <dbReference type="ARBA" id="ARBA00023211"/>
    </source>
</evidence>
<sequence length="393" mass="44646">MQNVNQFLTQAVGGAKEAIRTGAPKGNLFLITGNESGDLDSIASALSFAYLSKQNSTNEDLYLPLVNIAQEDLALRPEAGYVLSEASIDPQFLCYNDTLDINVLADVFRQVKLILVDHNKLTYPFTTQEDKWASRVSGILDHHVDEHLYDCDLFREIKPVGSCSSLTVLHHREILERDNSTELQALAKLVLAPLLVDSVNLQPQFGRTTEDDKAAAAILKRHVSVDNGKYFDAIQEAKTRIHHLSNRDLFRKDYKEWETNNGFKIGISHVPWYFEAWAKREPHNLNSIVDSMHAWAKSRQLDLSLIMTSIDRKEEGGYQRELLAIVYNEKLIDILQQMADNKEIQLEPLSGDTNITTSDHPLQAWRQHNTNWSRKQVWPFVKSLVEAKAHNSS</sequence>
<dbReference type="PANTHER" id="PTHR12112:SF39">
    <property type="entry name" value="EG:152A3.5 PROTEIN (FBGN0003116_PN PROTEIN)"/>
    <property type="match status" value="1"/>
</dbReference>
<dbReference type="InterPro" id="IPR004097">
    <property type="entry name" value="DHHA2"/>
</dbReference>
<evidence type="ECO:0000259" key="5">
    <source>
        <dbReference type="SMART" id="SM01131"/>
    </source>
</evidence>
<dbReference type="Proteomes" id="UP000654370">
    <property type="component" value="Unassembled WGS sequence"/>
</dbReference>
<dbReference type="Pfam" id="PF01368">
    <property type="entry name" value="DHH"/>
    <property type="match status" value="1"/>
</dbReference>
<dbReference type="SUPFAM" id="SSF64182">
    <property type="entry name" value="DHH phosphoesterases"/>
    <property type="match status" value="1"/>
</dbReference>
<evidence type="ECO:0000256" key="1">
    <source>
        <dbReference type="ARBA" id="ARBA00001936"/>
    </source>
</evidence>